<evidence type="ECO:0000313" key="3">
    <source>
        <dbReference type="EMBL" id="EQD54324.1"/>
    </source>
</evidence>
<keyword evidence="2 3" id="KW-0413">Isomerase</keyword>
<evidence type="ECO:0000256" key="2">
    <source>
        <dbReference type="ARBA" id="ARBA00023235"/>
    </source>
</evidence>
<comment type="caution">
    <text evidence="3">The sequence shown here is derived from an EMBL/GenBank/DDBJ whole genome shotgun (WGS) entry which is preliminary data.</text>
</comment>
<dbReference type="CDD" id="cd00429">
    <property type="entry name" value="RPE"/>
    <property type="match status" value="1"/>
</dbReference>
<dbReference type="GO" id="GO:0004750">
    <property type="term" value="F:D-ribulose-phosphate 3-epimerase activity"/>
    <property type="evidence" value="ECO:0007669"/>
    <property type="project" value="UniProtKB-EC"/>
</dbReference>
<dbReference type="InterPro" id="IPR013785">
    <property type="entry name" value="Aldolase_TIM"/>
</dbReference>
<dbReference type="GO" id="GO:0046872">
    <property type="term" value="F:metal ion binding"/>
    <property type="evidence" value="ECO:0007669"/>
    <property type="project" value="UniProtKB-KW"/>
</dbReference>
<reference evidence="3" key="1">
    <citation type="submission" date="2013-08" db="EMBL/GenBank/DDBJ databases">
        <authorList>
            <person name="Mendez C."/>
            <person name="Richter M."/>
            <person name="Ferrer M."/>
            <person name="Sanchez J."/>
        </authorList>
    </citation>
    <scope>NUCLEOTIDE SEQUENCE</scope>
</reference>
<accession>T1BLZ8</accession>
<dbReference type="SUPFAM" id="SSF51366">
    <property type="entry name" value="Ribulose-phoshate binding barrel"/>
    <property type="match status" value="1"/>
</dbReference>
<reference evidence="3" key="2">
    <citation type="journal article" date="2014" name="ISME J.">
        <title>Microbial stratification in low pH oxic and suboxic macroscopic growths along an acid mine drainage.</title>
        <authorList>
            <person name="Mendez-Garcia C."/>
            <person name="Mesa V."/>
            <person name="Sprenger R.R."/>
            <person name="Richter M."/>
            <person name="Diez M.S."/>
            <person name="Solano J."/>
            <person name="Bargiela R."/>
            <person name="Golyshina O.V."/>
            <person name="Manteca A."/>
            <person name="Ramos J.L."/>
            <person name="Gallego J.R."/>
            <person name="Llorente I."/>
            <person name="Martins Dos Santos V.A."/>
            <person name="Jensen O.N."/>
            <person name="Pelaez A.I."/>
            <person name="Sanchez J."/>
            <person name="Ferrer M."/>
        </authorList>
    </citation>
    <scope>NUCLEOTIDE SEQUENCE</scope>
</reference>
<dbReference type="GO" id="GO:0005975">
    <property type="term" value="P:carbohydrate metabolic process"/>
    <property type="evidence" value="ECO:0007669"/>
    <property type="project" value="InterPro"/>
</dbReference>
<proteinExistence type="predicted"/>
<dbReference type="Gene3D" id="3.20.20.70">
    <property type="entry name" value="Aldolase class I"/>
    <property type="match status" value="1"/>
</dbReference>
<dbReference type="InterPro" id="IPR000056">
    <property type="entry name" value="Ribul_P_3_epim-like"/>
</dbReference>
<dbReference type="AlphaFoldDB" id="T1BLZ8"/>
<dbReference type="PANTHER" id="PTHR11749">
    <property type="entry name" value="RIBULOSE-5-PHOSPHATE-3-EPIMERASE"/>
    <property type="match status" value="1"/>
</dbReference>
<dbReference type="PROSITE" id="PS01086">
    <property type="entry name" value="RIBUL_P_3_EPIMER_2"/>
    <property type="match status" value="1"/>
</dbReference>
<sequence>MIFIHPEGTAHLDRSLALIAEHGCEAGIALNPATPPALLPYILERIEHVLVMTVNPGFAGQAFIPGVLPKIREIREWIDRSSRPLVLEVDGGIHPGTIRAAWDSGADRFVAGSAIFGSRDRVQAWRALHASLERDAGSEPVESQAARNLR</sequence>
<keyword evidence="1" id="KW-0479">Metal-binding</keyword>
<protein>
    <submittedName>
        <fullName evidence="3">Ribulose-phosphate 3-epimerase</fullName>
        <ecNumber evidence="3">5.1.3.1</ecNumber>
    </submittedName>
</protein>
<name>T1BLZ8_9ZZZZ</name>
<evidence type="ECO:0000256" key="1">
    <source>
        <dbReference type="ARBA" id="ARBA00022723"/>
    </source>
</evidence>
<dbReference type="EC" id="5.1.3.1" evidence="3"/>
<dbReference type="Pfam" id="PF00834">
    <property type="entry name" value="Ribul_P_3_epim"/>
    <property type="match status" value="1"/>
</dbReference>
<gene>
    <name evidence="3" type="ORF">B2A_06042</name>
</gene>
<dbReference type="EMBL" id="AUZZ01004240">
    <property type="protein sequence ID" value="EQD54324.1"/>
    <property type="molecule type" value="Genomic_DNA"/>
</dbReference>
<dbReference type="InterPro" id="IPR011060">
    <property type="entry name" value="RibuloseP-bd_barrel"/>
</dbReference>
<organism evidence="3">
    <name type="scientific">mine drainage metagenome</name>
    <dbReference type="NCBI Taxonomy" id="410659"/>
    <lineage>
        <taxon>unclassified sequences</taxon>
        <taxon>metagenomes</taxon>
        <taxon>ecological metagenomes</taxon>
    </lineage>
</organism>